<proteinExistence type="inferred from homology"/>
<evidence type="ECO:0000256" key="3">
    <source>
        <dbReference type="ARBA" id="ARBA00022576"/>
    </source>
</evidence>
<dbReference type="Gene3D" id="3.40.640.10">
    <property type="entry name" value="Type I PLP-dependent aspartate aminotransferase-like (Major domain)"/>
    <property type="match status" value="1"/>
</dbReference>
<accession>A0A1B9IJN5</accession>
<dbReference type="CDD" id="cd00609">
    <property type="entry name" value="AAT_like"/>
    <property type="match status" value="1"/>
</dbReference>
<organism evidence="7 8">
    <name type="scientific">Kwoniella mangroviensis CBS 10435</name>
    <dbReference type="NCBI Taxonomy" id="1331196"/>
    <lineage>
        <taxon>Eukaryota</taxon>
        <taxon>Fungi</taxon>
        <taxon>Dikarya</taxon>
        <taxon>Basidiomycota</taxon>
        <taxon>Agaricomycotina</taxon>
        <taxon>Tremellomycetes</taxon>
        <taxon>Tremellales</taxon>
        <taxon>Cryptococcaceae</taxon>
        <taxon>Kwoniella</taxon>
    </lineage>
</organism>
<comment type="cofactor">
    <cofactor evidence="1">
        <name>pyridoxal 5'-phosphate</name>
        <dbReference type="ChEBI" id="CHEBI:597326"/>
    </cofactor>
</comment>
<reference evidence="8" key="2">
    <citation type="submission" date="2013-12" db="EMBL/GenBank/DDBJ databases">
        <title>Evolution of pathogenesis and genome organization in the Tremellales.</title>
        <authorList>
            <person name="Cuomo C."/>
            <person name="Litvintseva A."/>
            <person name="Heitman J."/>
            <person name="Chen Y."/>
            <person name="Sun S."/>
            <person name="Springer D."/>
            <person name="Dromer F."/>
            <person name="Young S."/>
            <person name="Zeng Q."/>
            <person name="Chapman S."/>
            <person name="Gujja S."/>
            <person name="Saif S."/>
            <person name="Birren B."/>
        </authorList>
    </citation>
    <scope>NUCLEOTIDE SEQUENCE [LARGE SCALE GENOMIC DNA]</scope>
    <source>
        <strain evidence="8">CBS 10435</strain>
    </source>
</reference>
<dbReference type="PANTHER" id="PTHR42790">
    <property type="entry name" value="AMINOTRANSFERASE"/>
    <property type="match status" value="1"/>
</dbReference>
<dbReference type="GO" id="GO:1901605">
    <property type="term" value="P:alpha-amino acid metabolic process"/>
    <property type="evidence" value="ECO:0007669"/>
    <property type="project" value="TreeGrafter"/>
</dbReference>
<name>A0A1B9IJN5_9TREE</name>
<keyword evidence="3 7" id="KW-0032">Aminotransferase</keyword>
<gene>
    <name evidence="7" type="ORF">L486_06448</name>
</gene>
<protein>
    <submittedName>
        <fullName evidence="7">Aromatic amino acid aminotransferase I</fullName>
    </submittedName>
</protein>
<dbReference type="GO" id="GO:0030170">
    <property type="term" value="F:pyridoxal phosphate binding"/>
    <property type="evidence" value="ECO:0007669"/>
    <property type="project" value="InterPro"/>
</dbReference>
<keyword evidence="8" id="KW-1185">Reference proteome</keyword>
<dbReference type="EMBL" id="KI669465">
    <property type="protein sequence ID" value="OCF55697.1"/>
    <property type="molecule type" value="Genomic_DNA"/>
</dbReference>
<dbReference type="AlphaFoldDB" id="A0A1B9IJN5"/>
<dbReference type="STRING" id="1331196.A0A1B9IJN5"/>
<evidence type="ECO:0000256" key="1">
    <source>
        <dbReference type="ARBA" id="ARBA00001933"/>
    </source>
</evidence>
<dbReference type="Proteomes" id="UP000092583">
    <property type="component" value="Unassembled WGS sequence"/>
</dbReference>
<dbReference type="InterPro" id="IPR015424">
    <property type="entry name" value="PyrdxlP-dep_Trfase"/>
</dbReference>
<dbReference type="SUPFAM" id="SSF53383">
    <property type="entry name" value="PLP-dependent transferases"/>
    <property type="match status" value="1"/>
</dbReference>
<dbReference type="InterPro" id="IPR015421">
    <property type="entry name" value="PyrdxlP-dep_Trfase_major"/>
</dbReference>
<reference evidence="7 8" key="1">
    <citation type="submission" date="2013-07" db="EMBL/GenBank/DDBJ databases">
        <title>The Genome Sequence of Kwoniella mangroviensis CBS10435.</title>
        <authorList>
            <consortium name="The Broad Institute Genome Sequencing Platform"/>
            <person name="Cuomo C."/>
            <person name="Litvintseva A."/>
            <person name="Chen Y."/>
            <person name="Heitman J."/>
            <person name="Sun S."/>
            <person name="Springer D."/>
            <person name="Dromer F."/>
            <person name="Young S.K."/>
            <person name="Zeng Q."/>
            <person name="Gargeya S."/>
            <person name="Fitzgerald M."/>
            <person name="Abouelleil A."/>
            <person name="Alvarado L."/>
            <person name="Berlin A.M."/>
            <person name="Chapman S.B."/>
            <person name="Dewar J."/>
            <person name="Goldberg J."/>
            <person name="Griggs A."/>
            <person name="Gujja S."/>
            <person name="Hansen M."/>
            <person name="Howarth C."/>
            <person name="Imamovic A."/>
            <person name="Larimer J."/>
            <person name="McCowan C."/>
            <person name="Murphy C."/>
            <person name="Pearson M."/>
            <person name="Priest M."/>
            <person name="Roberts A."/>
            <person name="Saif S."/>
            <person name="Shea T."/>
            <person name="Sykes S."/>
            <person name="Wortman J."/>
            <person name="Nusbaum C."/>
            <person name="Birren B."/>
        </authorList>
    </citation>
    <scope>NUCLEOTIDE SEQUENCE [LARGE SCALE GENOMIC DNA]</scope>
    <source>
        <strain evidence="7 8">CBS 10435</strain>
    </source>
</reference>
<dbReference type="Pfam" id="PF00155">
    <property type="entry name" value="Aminotran_1_2"/>
    <property type="match status" value="1"/>
</dbReference>
<dbReference type="GO" id="GO:0008483">
    <property type="term" value="F:transaminase activity"/>
    <property type="evidence" value="ECO:0007669"/>
    <property type="project" value="UniProtKB-KW"/>
</dbReference>
<dbReference type="InterPro" id="IPR004839">
    <property type="entry name" value="Aminotransferase_I/II_large"/>
</dbReference>
<sequence>MDSAFEFGTQPRYDASASLPKAKDFTHHLNQVSKNRAASSLKELYRYQGVPGMIVMAGGIPHPEVFPFETLSATILAHDAFPLDPPREPKKNKSLLSWLFSSSSAALPTSSFTIPKWAPGPPDPKTIQLSTSLQYQAATGPPSLALFLREYVSKVYKPAYADWDVLVNVGNTDGWGKIISLLVEKGDAILVEEWTYPSAVNTFLPFECPTIPIKMDKEGMSPEHLEEVLGEWKEDERGGKKRPHIMYTIPTGQNPTGATMEAKRKKQLYEICKKYDVIICEDEPYYCLYTGEWTPKGTQSDRSILAQRLADAEKKEGSEGNAAFIKALPPSYLHFDTDGRVVRMDTFSKTSAPGSRLGWITANPQFIERLTRITETSTQAPSGFATALTTTMLQKWGFEGYIRWLRGVKATYNMRKTWMCDAFEDTFHLEFDQTNNSIVRGLFPEGTKTITCFSKQPRNKWDEKKGLHGPALVTFTPPTAGMFVFLGVHVSEHPDYQDLLRKGEDATHVLVQKLWTELADNLVLFAPGWYFDAGGEHAIGGKGYGYFRLSFSIATYEETYKAIKTFSKVLDKFFRLN</sequence>
<keyword evidence="4 7" id="KW-0808">Transferase</keyword>
<comment type="similarity">
    <text evidence="2">Belongs to the class-I pyridoxal-phosphate-dependent aminotransferase family.</text>
</comment>
<evidence type="ECO:0000256" key="4">
    <source>
        <dbReference type="ARBA" id="ARBA00022679"/>
    </source>
</evidence>
<feature type="domain" description="Aminotransferase class I/classII large" evidence="6">
    <location>
        <begin position="128"/>
        <end position="395"/>
    </location>
</feature>
<evidence type="ECO:0000259" key="6">
    <source>
        <dbReference type="Pfam" id="PF00155"/>
    </source>
</evidence>
<dbReference type="PANTHER" id="PTHR42790:SF1">
    <property type="entry name" value="AROMATIC AMINO ACID AMINOTRANSFERASE, HYPOTHETICAL (EUROFUNG)"/>
    <property type="match status" value="1"/>
</dbReference>
<evidence type="ECO:0000313" key="8">
    <source>
        <dbReference type="Proteomes" id="UP000092583"/>
    </source>
</evidence>
<evidence type="ECO:0000313" key="7">
    <source>
        <dbReference type="EMBL" id="OCF55697.1"/>
    </source>
</evidence>
<dbReference type="InterPro" id="IPR050859">
    <property type="entry name" value="Class-I_PLP-dep_aminotransf"/>
</dbReference>
<evidence type="ECO:0000256" key="5">
    <source>
        <dbReference type="ARBA" id="ARBA00022898"/>
    </source>
</evidence>
<keyword evidence="5" id="KW-0663">Pyridoxal phosphate</keyword>
<dbReference type="OrthoDB" id="691673at2759"/>
<evidence type="ECO:0000256" key="2">
    <source>
        <dbReference type="ARBA" id="ARBA00007441"/>
    </source>
</evidence>